<keyword evidence="7" id="KW-1185">Reference proteome</keyword>
<dbReference type="InterPro" id="IPR015815">
    <property type="entry name" value="HIBADH-related"/>
</dbReference>
<dbReference type="RefSeq" id="WP_167981066.1">
    <property type="nucleotide sequence ID" value="NZ_JAATEJ010000001.1"/>
</dbReference>
<dbReference type="InterPro" id="IPR036291">
    <property type="entry name" value="NAD(P)-bd_dom_sf"/>
</dbReference>
<dbReference type="InterPro" id="IPR006115">
    <property type="entry name" value="6PGDH_NADP-bd"/>
</dbReference>
<dbReference type="Pfam" id="PF14833">
    <property type="entry name" value="NAD_binding_11"/>
    <property type="match status" value="1"/>
</dbReference>
<dbReference type="PIRSF" id="PIRSF000103">
    <property type="entry name" value="HIBADH"/>
    <property type="match status" value="1"/>
</dbReference>
<dbReference type="Pfam" id="PF03446">
    <property type="entry name" value="NAD_binding_2"/>
    <property type="match status" value="1"/>
</dbReference>
<dbReference type="InterPro" id="IPR008927">
    <property type="entry name" value="6-PGluconate_DH-like_C_sf"/>
</dbReference>
<comment type="similarity">
    <text evidence="1">Belongs to the HIBADH-related family.</text>
</comment>
<dbReference type="SUPFAM" id="SSF51735">
    <property type="entry name" value="NAD(P)-binding Rossmann-fold domains"/>
    <property type="match status" value="1"/>
</dbReference>
<gene>
    <name evidence="6" type="ORF">HCN08_02185</name>
</gene>
<organism evidence="6 7">
    <name type="scientific">Actinacidiphila epipremni</name>
    <dbReference type="NCBI Taxonomy" id="2053013"/>
    <lineage>
        <taxon>Bacteria</taxon>
        <taxon>Bacillati</taxon>
        <taxon>Actinomycetota</taxon>
        <taxon>Actinomycetes</taxon>
        <taxon>Kitasatosporales</taxon>
        <taxon>Streptomycetaceae</taxon>
        <taxon>Actinacidiphila</taxon>
    </lineage>
</organism>
<dbReference type="EMBL" id="JAATEJ010000001">
    <property type="protein sequence ID" value="NJP42229.1"/>
    <property type="molecule type" value="Genomic_DNA"/>
</dbReference>
<keyword evidence="2" id="KW-0560">Oxidoreductase</keyword>
<dbReference type="PANTHER" id="PTHR43580:SF2">
    <property type="entry name" value="CYTOKINE-LIKE NUCLEAR FACTOR N-PAC"/>
    <property type="match status" value="1"/>
</dbReference>
<keyword evidence="3" id="KW-0520">NAD</keyword>
<feature type="domain" description="6-phosphogluconate dehydrogenase NADP-binding" evidence="4">
    <location>
        <begin position="6"/>
        <end position="159"/>
    </location>
</feature>
<evidence type="ECO:0000259" key="5">
    <source>
        <dbReference type="Pfam" id="PF14833"/>
    </source>
</evidence>
<dbReference type="SUPFAM" id="SSF48179">
    <property type="entry name" value="6-phosphogluconate dehydrogenase C-terminal domain-like"/>
    <property type="match status" value="1"/>
</dbReference>
<name>A0ABX0ZEM3_9ACTN</name>
<comment type="caution">
    <text evidence="6">The sequence shown here is derived from an EMBL/GenBank/DDBJ whole genome shotgun (WGS) entry which is preliminary data.</text>
</comment>
<feature type="domain" description="3-hydroxyisobutyrate dehydrogenase-like NAD-binding" evidence="5">
    <location>
        <begin position="171"/>
        <end position="283"/>
    </location>
</feature>
<evidence type="ECO:0000256" key="1">
    <source>
        <dbReference type="ARBA" id="ARBA00009080"/>
    </source>
</evidence>
<dbReference type="Proteomes" id="UP000734511">
    <property type="component" value="Unassembled WGS sequence"/>
</dbReference>
<accession>A0ABX0ZEM3</accession>
<dbReference type="PANTHER" id="PTHR43580">
    <property type="entry name" value="OXIDOREDUCTASE GLYR1-RELATED"/>
    <property type="match status" value="1"/>
</dbReference>
<protein>
    <submittedName>
        <fullName evidence="6">NAD(P)-dependent oxidoreductase</fullName>
    </submittedName>
</protein>
<dbReference type="Gene3D" id="3.40.50.720">
    <property type="entry name" value="NAD(P)-binding Rossmann-like Domain"/>
    <property type="match status" value="1"/>
</dbReference>
<sequence>MSDSLTVAVLGTGLMGAGMARNLSAAGHRVRAWNRTVAKAQPLAADGIEVVRNPADAVREADAVLTMLMDGPATLEVLTAAGPALTAGTVWLQTGTVGPEAQAVLAARAAELGLRFFDSPVLGTRSVADAGDLTVLAAGPEEARPVAARVFDAVGGRTLWLPGPAEKGPASRLKLVLNNWVLALTAATGETLALAKALDVDPQRFLDAIEGGSMDSAYLRTKAKAILDGDYTASFTVQGAAKDLDLVVAAGESAGVRMDLAAAGSARFRRAAAQGHGNDDMAAGYFASWEGQPGPTRAP</sequence>
<proteinExistence type="inferred from homology"/>
<evidence type="ECO:0000256" key="3">
    <source>
        <dbReference type="ARBA" id="ARBA00023027"/>
    </source>
</evidence>
<dbReference type="InterPro" id="IPR029154">
    <property type="entry name" value="HIBADH-like_NADP-bd"/>
</dbReference>
<reference evidence="6 7" key="1">
    <citation type="submission" date="2020-03" db="EMBL/GenBank/DDBJ databases">
        <title>WGS of actinomycetes isolated from Thailand.</title>
        <authorList>
            <person name="Thawai C."/>
        </authorList>
    </citation>
    <scope>NUCLEOTIDE SEQUENCE [LARGE SCALE GENOMIC DNA]</scope>
    <source>
        <strain evidence="6 7">PRB2-1</strain>
    </source>
</reference>
<evidence type="ECO:0000256" key="2">
    <source>
        <dbReference type="ARBA" id="ARBA00023002"/>
    </source>
</evidence>
<dbReference type="InterPro" id="IPR013328">
    <property type="entry name" value="6PGD_dom2"/>
</dbReference>
<evidence type="ECO:0000259" key="4">
    <source>
        <dbReference type="Pfam" id="PF03446"/>
    </source>
</evidence>
<evidence type="ECO:0000313" key="7">
    <source>
        <dbReference type="Proteomes" id="UP000734511"/>
    </source>
</evidence>
<dbReference type="Gene3D" id="1.10.1040.10">
    <property type="entry name" value="N-(1-d-carboxylethyl)-l-norvaline Dehydrogenase, domain 2"/>
    <property type="match status" value="1"/>
</dbReference>
<dbReference type="InterPro" id="IPR051265">
    <property type="entry name" value="HIBADH-related_NP60_sf"/>
</dbReference>
<evidence type="ECO:0000313" key="6">
    <source>
        <dbReference type="EMBL" id="NJP42229.1"/>
    </source>
</evidence>